<dbReference type="InterPro" id="IPR003804">
    <property type="entry name" value="Lactate_perm"/>
</dbReference>
<gene>
    <name evidence="9" type="ORF">HNR00_002756</name>
</gene>
<sequence>MTPWNQVYDPFGSQWLSTFMASLPVIALLGMIASGKIKVHIAAVLALIVAFLVAVVAFGMPTDLAVRATILGMVTGMFPIGWIILNVIFLYRLTVEKGWFGTLQQSVAGITEDRRIQLLLVAFAFGAFFEGAGGFGTPVAVTGAILIGLGFSPLAASGLSLIANTAPVAYGALGAPVQGLASVTGYDPYVLGAMIGRQLPFFSVIVPFWLIWVFAGFRGMIAIWPPIAVCGISFALAQFLISNFINPWIVDIGASLASMGALVLFLKFWRPAQVWTSPALRGHDPSLGYGAPKPASLGAGVPSDLPKVNLGGRTATSREIFMAWVPWIILSIIVAIWGTGWFKGIVNPIFSWKYEVPGLHNMIMKVPPVEAKPKAEAAIFNFTYMSYTGTGVLFAAIISGFIMRFSPLRLITAYFETIWVLRYSLITIAAMLALGVLTRYAGVDATLGLAFAGTGILYPFFGTLLGWLGVALTGSDTASNVLFGGLQRITSEQLGLSGILMASANSSGGVMGKMIDAQSIVVASTATGYFGQESKILRFVFWHSIVLACLVGGLVMLQAYVYPFTEMVIHPPAGLAPAAH</sequence>
<evidence type="ECO:0000256" key="4">
    <source>
        <dbReference type="ARBA" id="ARBA00022475"/>
    </source>
</evidence>
<comment type="similarity">
    <text evidence="2 8">Belongs to the lactate permease family.</text>
</comment>
<dbReference type="PANTHER" id="PTHR30003:SF0">
    <property type="entry name" value="GLYCOLATE PERMEASE GLCA-RELATED"/>
    <property type="match status" value="1"/>
</dbReference>
<keyword evidence="8" id="KW-0997">Cell inner membrane</keyword>
<reference evidence="9 10" key="1">
    <citation type="submission" date="2020-08" db="EMBL/GenBank/DDBJ databases">
        <title>Genomic Encyclopedia of Type Strains, Phase IV (KMG-IV): sequencing the most valuable type-strain genomes for metagenomic binning, comparative biology and taxonomic classification.</title>
        <authorList>
            <person name="Goeker M."/>
        </authorList>
    </citation>
    <scope>NUCLEOTIDE SEQUENCE [LARGE SCALE GENOMIC DNA]</scope>
    <source>
        <strain evidence="9 10">DSM 2163</strain>
    </source>
</reference>
<dbReference type="GO" id="GO:0005886">
    <property type="term" value="C:plasma membrane"/>
    <property type="evidence" value="ECO:0007669"/>
    <property type="project" value="UniProtKB-SubCell"/>
</dbReference>
<feature type="transmembrane region" description="Helical" evidence="8">
    <location>
        <begin position="449"/>
        <end position="472"/>
    </location>
</feature>
<evidence type="ECO:0000256" key="1">
    <source>
        <dbReference type="ARBA" id="ARBA00004651"/>
    </source>
</evidence>
<comment type="caution">
    <text evidence="9">The sequence shown here is derived from an EMBL/GenBank/DDBJ whole genome shotgun (WGS) entry which is preliminary data.</text>
</comment>
<dbReference type="EMBL" id="JACHOP010000010">
    <property type="protein sequence ID" value="MBB5758039.1"/>
    <property type="molecule type" value="Genomic_DNA"/>
</dbReference>
<dbReference type="NCBIfam" id="TIGR00795">
    <property type="entry name" value="lctP"/>
    <property type="match status" value="1"/>
</dbReference>
<evidence type="ECO:0000256" key="6">
    <source>
        <dbReference type="ARBA" id="ARBA00022989"/>
    </source>
</evidence>
<evidence type="ECO:0000256" key="2">
    <source>
        <dbReference type="ARBA" id="ARBA00010100"/>
    </source>
</evidence>
<feature type="transmembrane region" description="Helical" evidence="8">
    <location>
        <begin position="141"/>
        <end position="161"/>
    </location>
</feature>
<keyword evidence="6 8" id="KW-1133">Transmembrane helix</keyword>
<feature type="transmembrane region" description="Helical" evidence="8">
    <location>
        <begin position="39"/>
        <end position="58"/>
    </location>
</feature>
<dbReference type="GO" id="GO:0015129">
    <property type="term" value="F:lactate transmembrane transporter activity"/>
    <property type="evidence" value="ECO:0007669"/>
    <property type="project" value="UniProtKB-UniRule"/>
</dbReference>
<keyword evidence="3 8" id="KW-0813">Transport</keyword>
<feature type="transmembrane region" description="Helical" evidence="8">
    <location>
        <begin position="247"/>
        <end position="266"/>
    </location>
</feature>
<organism evidence="9 10">
    <name type="scientific">Methylorubrum rhodinum</name>
    <dbReference type="NCBI Taxonomy" id="29428"/>
    <lineage>
        <taxon>Bacteria</taxon>
        <taxon>Pseudomonadati</taxon>
        <taxon>Pseudomonadota</taxon>
        <taxon>Alphaproteobacteria</taxon>
        <taxon>Hyphomicrobiales</taxon>
        <taxon>Methylobacteriaceae</taxon>
        <taxon>Methylorubrum</taxon>
    </lineage>
</organism>
<feature type="transmembrane region" description="Helical" evidence="8">
    <location>
        <begin position="12"/>
        <end position="32"/>
    </location>
</feature>
<feature type="transmembrane region" description="Helical" evidence="8">
    <location>
        <begin position="116"/>
        <end position="135"/>
    </location>
</feature>
<evidence type="ECO:0000256" key="5">
    <source>
        <dbReference type="ARBA" id="ARBA00022692"/>
    </source>
</evidence>
<feature type="transmembrane region" description="Helical" evidence="8">
    <location>
        <begin position="222"/>
        <end position="241"/>
    </location>
</feature>
<comment type="subcellular location">
    <subcellularLocation>
        <location evidence="8">Cell inner membrane</location>
        <topology evidence="8">Multi-pass membrane protein</topology>
    </subcellularLocation>
    <subcellularLocation>
        <location evidence="1">Cell membrane</location>
        <topology evidence="1">Multi-pass membrane protein</topology>
    </subcellularLocation>
</comment>
<evidence type="ECO:0000256" key="3">
    <source>
        <dbReference type="ARBA" id="ARBA00022448"/>
    </source>
</evidence>
<feature type="transmembrane region" description="Helical" evidence="8">
    <location>
        <begin position="539"/>
        <end position="562"/>
    </location>
</feature>
<keyword evidence="5 8" id="KW-0812">Transmembrane</keyword>
<feature type="transmembrane region" description="Helical" evidence="8">
    <location>
        <begin position="168"/>
        <end position="186"/>
    </location>
</feature>
<dbReference type="Proteomes" id="UP000583454">
    <property type="component" value="Unassembled WGS sequence"/>
</dbReference>
<keyword evidence="10" id="KW-1185">Reference proteome</keyword>
<feature type="transmembrane region" description="Helical" evidence="8">
    <location>
        <begin position="70"/>
        <end position="95"/>
    </location>
</feature>
<dbReference type="AlphaFoldDB" id="A0A840ZJA1"/>
<feature type="transmembrane region" description="Helical" evidence="8">
    <location>
        <begin position="417"/>
        <end position="437"/>
    </location>
</feature>
<proteinExistence type="inferred from homology"/>
<keyword evidence="7 8" id="KW-0472">Membrane</keyword>
<keyword evidence="4" id="KW-1003">Cell membrane</keyword>
<accession>A0A840ZJA1</accession>
<feature type="transmembrane region" description="Helical" evidence="8">
    <location>
        <begin position="320"/>
        <end position="342"/>
    </location>
</feature>
<evidence type="ECO:0000256" key="8">
    <source>
        <dbReference type="RuleBase" id="RU365092"/>
    </source>
</evidence>
<name>A0A840ZJA1_9HYPH</name>
<feature type="transmembrane region" description="Helical" evidence="8">
    <location>
        <begin position="198"/>
        <end position="215"/>
    </location>
</feature>
<evidence type="ECO:0000313" key="10">
    <source>
        <dbReference type="Proteomes" id="UP000583454"/>
    </source>
</evidence>
<protein>
    <recommendedName>
        <fullName evidence="8">L-lactate permease</fullName>
    </recommendedName>
</protein>
<dbReference type="GO" id="GO:0015295">
    <property type="term" value="F:solute:proton symporter activity"/>
    <property type="evidence" value="ECO:0007669"/>
    <property type="project" value="TreeGrafter"/>
</dbReference>
<dbReference type="PANTHER" id="PTHR30003">
    <property type="entry name" value="L-LACTATE PERMEASE"/>
    <property type="match status" value="1"/>
</dbReference>
<feature type="transmembrane region" description="Helical" evidence="8">
    <location>
        <begin position="384"/>
        <end position="405"/>
    </location>
</feature>
<dbReference type="RefSeq" id="WP_183570111.1">
    <property type="nucleotide sequence ID" value="NZ_JACHOP010000010.1"/>
</dbReference>
<evidence type="ECO:0000256" key="7">
    <source>
        <dbReference type="ARBA" id="ARBA00023136"/>
    </source>
</evidence>
<evidence type="ECO:0000313" key="9">
    <source>
        <dbReference type="EMBL" id="MBB5758039.1"/>
    </source>
</evidence>
<dbReference type="Pfam" id="PF02652">
    <property type="entry name" value="Lactate_perm"/>
    <property type="match status" value="1"/>
</dbReference>
<comment type="function">
    <text evidence="8">Uptake of L-lactate across the membrane. Can also transport D-lactate and glycolate.</text>
</comment>